<dbReference type="AlphaFoldDB" id="A0A0P4R297"/>
<sequence length="78" mass="8101">MRTSRYAPAAARRARWGCVGGAAEKEELTWIAGPEEVLVVVHGWCEGVPPDGLRRSAARRAAGLGDGPAAWCAAGPSS</sequence>
<comment type="caution">
    <text evidence="1">The sequence shown here is derived from an EMBL/GenBank/DDBJ whole genome shotgun (WGS) entry which is preliminary data.</text>
</comment>
<keyword evidence="2" id="KW-1185">Reference proteome</keyword>
<evidence type="ECO:0000313" key="1">
    <source>
        <dbReference type="EMBL" id="GAO06242.1"/>
    </source>
</evidence>
<dbReference type="EMBL" id="BBNO01000001">
    <property type="protein sequence ID" value="GAO06242.1"/>
    <property type="molecule type" value="Genomic_DNA"/>
</dbReference>
<evidence type="ECO:0000313" key="2">
    <source>
        <dbReference type="Proteomes" id="UP000048965"/>
    </source>
</evidence>
<gene>
    <name evidence="1" type="ORF">TPA0598_01_06130</name>
</gene>
<reference evidence="1 2" key="2">
    <citation type="journal article" date="2015" name="Stand. Genomic Sci.">
        <title>Draft genome sequence of marine-derived Streptomyces sp. TP-A0598, a producer of anti-MRSA antibiotic lydicamycins.</title>
        <authorList>
            <person name="Komaki H."/>
            <person name="Ichikawa N."/>
            <person name="Hosoyama A."/>
            <person name="Fujita N."/>
            <person name="Igarashi Y."/>
        </authorList>
    </citation>
    <scope>NUCLEOTIDE SEQUENCE [LARGE SCALE GENOMIC DNA]</scope>
    <source>
        <strain evidence="1 2">NBRC 110027</strain>
    </source>
</reference>
<accession>A0A0P4R297</accession>
<organism evidence="1 2">
    <name type="scientific">Streptomyces lydicamycinicus</name>
    <dbReference type="NCBI Taxonomy" id="1546107"/>
    <lineage>
        <taxon>Bacteria</taxon>
        <taxon>Bacillati</taxon>
        <taxon>Actinomycetota</taxon>
        <taxon>Actinomycetes</taxon>
        <taxon>Kitasatosporales</taxon>
        <taxon>Streptomycetaceae</taxon>
        <taxon>Streptomyces</taxon>
    </lineage>
</organism>
<name>A0A0P4R297_9ACTN</name>
<protein>
    <submittedName>
        <fullName evidence="1">Nicotinate-nucleotide pyrophosphorylase</fullName>
    </submittedName>
</protein>
<reference evidence="2" key="1">
    <citation type="submission" date="2014-09" db="EMBL/GenBank/DDBJ databases">
        <title>Whole genome shotgun sequence of Streptomyces sp. NBRC 110027.</title>
        <authorList>
            <person name="Komaki H."/>
            <person name="Ichikawa N."/>
            <person name="Katano-Makiyama Y."/>
            <person name="Hosoyama A."/>
            <person name="Hashimoto M."/>
            <person name="Uohara A."/>
            <person name="Kitahashi Y."/>
            <person name="Ohji S."/>
            <person name="Kimura A."/>
            <person name="Yamazoe A."/>
            <person name="Igarashi Y."/>
            <person name="Fujita N."/>
        </authorList>
    </citation>
    <scope>NUCLEOTIDE SEQUENCE [LARGE SCALE GENOMIC DNA]</scope>
    <source>
        <strain evidence="2">NBRC 110027</strain>
    </source>
</reference>
<dbReference type="Proteomes" id="UP000048965">
    <property type="component" value="Unassembled WGS sequence"/>
</dbReference>
<proteinExistence type="predicted"/>